<evidence type="ECO:0000313" key="3">
    <source>
        <dbReference type="Proteomes" id="UP001050691"/>
    </source>
</evidence>
<keyword evidence="3" id="KW-1185">Reference proteome</keyword>
<dbReference type="Proteomes" id="UP001050691">
    <property type="component" value="Unassembled WGS sequence"/>
</dbReference>
<accession>A0AAV5AHC4</accession>
<reference evidence="2" key="1">
    <citation type="submission" date="2021-10" db="EMBL/GenBank/DDBJ databases">
        <title>De novo Genome Assembly of Clathrus columnatus (Basidiomycota, Fungi) Using Illumina and Nanopore Sequence Data.</title>
        <authorList>
            <person name="Ogiso-Tanaka E."/>
            <person name="Itagaki H."/>
            <person name="Hosoya T."/>
            <person name="Hosaka K."/>
        </authorList>
    </citation>
    <scope>NUCLEOTIDE SEQUENCE</scope>
    <source>
        <strain evidence="2">MO-923</strain>
    </source>
</reference>
<dbReference type="EMBL" id="BPWL01000006">
    <property type="protein sequence ID" value="GJJ11335.1"/>
    <property type="molecule type" value="Genomic_DNA"/>
</dbReference>
<dbReference type="AlphaFoldDB" id="A0AAV5AHC4"/>
<sequence length="72" mass="8221">MNELSQECQALRRAVFNCKRSQLDMRKRFRGKPVVGQVSFEPDSKTTSLNRANTVRVTEQTKSTLPPKNDPV</sequence>
<name>A0AAV5AHC4_9AGAM</name>
<feature type="region of interest" description="Disordered" evidence="1">
    <location>
        <begin position="39"/>
        <end position="72"/>
    </location>
</feature>
<dbReference type="Pfam" id="PF10203">
    <property type="entry name" value="Pet191_N"/>
    <property type="match status" value="1"/>
</dbReference>
<evidence type="ECO:0008006" key="4">
    <source>
        <dbReference type="Google" id="ProtNLM"/>
    </source>
</evidence>
<evidence type="ECO:0000313" key="2">
    <source>
        <dbReference type="EMBL" id="GJJ11335.1"/>
    </source>
</evidence>
<protein>
    <recommendedName>
        <fullName evidence="4">Cytochrome c oxidase assembly factor 5</fullName>
    </recommendedName>
</protein>
<proteinExistence type="predicted"/>
<dbReference type="InterPro" id="IPR018793">
    <property type="entry name" value="Cyt_c_oxidase_assmbl_Pet191"/>
</dbReference>
<gene>
    <name evidence="2" type="ORF">Clacol_005567</name>
</gene>
<feature type="compositionally biased region" description="Polar residues" evidence="1">
    <location>
        <begin position="45"/>
        <end position="66"/>
    </location>
</feature>
<organism evidence="2 3">
    <name type="scientific">Clathrus columnatus</name>
    <dbReference type="NCBI Taxonomy" id="1419009"/>
    <lineage>
        <taxon>Eukaryota</taxon>
        <taxon>Fungi</taxon>
        <taxon>Dikarya</taxon>
        <taxon>Basidiomycota</taxon>
        <taxon>Agaricomycotina</taxon>
        <taxon>Agaricomycetes</taxon>
        <taxon>Phallomycetidae</taxon>
        <taxon>Phallales</taxon>
        <taxon>Clathraceae</taxon>
        <taxon>Clathrus</taxon>
    </lineage>
</organism>
<comment type="caution">
    <text evidence="2">The sequence shown here is derived from an EMBL/GenBank/DDBJ whole genome shotgun (WGS) entry which is preliminary data.</text>
</comment>
<evidence type="ECO:0000256" key="1">
    <source>
        <dbReference type="SAM" id="MobiDB-lite"/>
    </source>
</evidence>